<dbReference type="GO" id="GO:0012505">
    <property type="term" value="C:endomembrane system"/>
    <property type="evidence" value="ECO:0007669"/>
    <property type="project" value="UniProtKB-SubCell"/>
</dbReference>
<feature type="region of interest" description="Disordered" evidence="8">
    <location>
        <begin position="1"/>
        <end position="60"/>
    </location>
</feature>
<keyword evidence="4 7" id="KW-0812">Transmembrane</keyword>
<dbReference type="Gene3D" id="1.20.1250.20">
    <property type="entry name" value="MFS general substrate transporter like domains"/>
    <property type="match status" value="1"/>
</dbReference>
<feature type="transmembrane region" description="Helical" evidence="7">
    <location>
        <begin position="184"/>
        <end position="212"/>
    </location>
</feature>
<dbReference type="EMBL" id="CASHTH010000888">
    <property type="protein sequence ID" value="CAI8008679.1"/>
    <property type="molecule type" value="Genomic_DNA"/>
</dbReference>
<feature type="compositionally biased region" description="Basic and acidic residues" evidence="8">
    <location>
        <begin position="27"/>
        <end position="37"/>
    </location>
</feature>
<evidence type="ECO:0000256" key="2">
    <source>
        <dbReference type="ARBA" id="ARBA00007467"/>
    </source>
</evidence>
<evidence type="ECO:0000256" key="1">
    <source>
        <dbReference type="ARBA" id="ARBA00004127"/>
    </source>
</evidence>
<dbReference type="GO" id="GO:0051453">
    <property type="term" value="P:regulation of intracellular pH"/>
    <property type="evidence" value="ECO:0007669"/>
    <property type="project" value="TreeGrafter"/>
</dbReference>
<comment type="caution">
    <text evidence="9">The sequence shown here is derived from an EMBL/GenBank/DDBJ whole genome shotgun (WGS) entry which is preliminary data.</text>
</comment>
<feature type="transmembrane region" description="Helical" evidence="7">
    <location>
        <begin position="263"/>
        <end position="280"/>
    </location>
</feature>
<sequence>MSSRSSSPGTPGVSETRFMEPVNGSEPGERKEGDGESKPLITSEDDSENGGEEEQESRAQKVAKWRNVTAFWLFGLCNNFPYIIMLSAAFDILSELDSNTSSDSTDEYGAVFGTDNSSIGSPGACRAVFNSTTNSSEYKARYCNTAGTSVILLADILPTLIIKLTLPYFVNFVPYWIRIFASALFSALSFVLVGVSVSVPVVIVGVACASISSGLGEITFLSFTSHYHKSTISGWGSGTGAAGIGGALVYAGLRTFLSEKVTILLQLVVPIFLVLAYLFLLTKPSKLLPSQNSHSSSQAEDDKTRRIKFKFINREEARYFVSHMKYIPYLVKYMMPLYLVYVSEYMINQGLFELLYYKNTRLGTICLDQKDQYRWYQVVYQLGVFISRSSLFLVYIKWFWILPILQVINFVLLFLEAIYLVLPSFWITFFLVLYEGLLGGGVYVNTFYSITKQVPTAHREFSMGAASVADSFGITSAGIASIFIHNFICHNFVHGN</sequence>
<dbReference type="SUPFAM" id="SSF103473">
    <property type="entry name" value="MFS general substrate transporter"/>
    <property type="match status" value="1"/>
</dbReference>
<feature type="transmembrane region" description="Helical" evidence="7">
    <location>
        <begin position="68"/>
        <end position="90"/>
    </location>
</feature>
<dbReference type="PRINTS" id="PR01315">
    <property type="entry name" value="BATTENIN"/>
</dbReference>
<keyword evidence="10" id="KW-1185">Reference proteome</keyword>
<evidence type="ECO:0000256" key="6">
    <source>
        <dbReference type="ARBA" id="ARBA00023136"/>
    </source>
</evidence>
<keyword evidence="6 7" id="KW-0472">Membrane</keyword>
<keyword evidence="3" id="KW-0813">Transport</keyword>
<organism evidence="9 10">
    <name type="scientific">Geodia barretti</name>
    <name type="common">Barrett's horny sponge</name>
    <dbReference type="NCBI Taxonomy" id="519541"/>
    <lineage>
        <taxon>Eukaryota</taxon>
        <taxon>Metazoa</taxon>
        <taxon>Porifera</taxon>
        <taxon>Demospongiae</taxon>
        <taxon>Heteroscleromorpha</taxon>
        <taxon>Tetractinellida</taxon>
        <taxon>Astrophorina</taxon>
        <taxon>Geodiidae</taxon>
        <taxon>Geodia</taxon>
    </lineage>
</organism>
<feature type="transmembrane region" description="Helical" evidence="7">
    <location>
        <begin position="156"/>
        <end position="177"/>
    </location>
</feature>
<feature type="compositionally biased region" description="Acidic residues" evidence="8">
    <location>
        <begin position="43"/>
        <end position="55"/>
    </location>
</feature>
<evidence type="ECO:0000256" key="3">
    <source>
        <dbReference type="ARBA" id="ARBA00022448"/>
    </source>
</evidence>
<dbReference type="PANTHER" id="PTHR10981:SF0">
    <property type="entry name" value="BATTENIN"/>
    <property type="match status" value="1"/>
</dbReference>
<feature type="transmembrane region" description="Helical" evidence="7">
    <location>
        <begin position="232"/>
        <end position="251"/>
    </location>
</feature>
<comment type="similarity">
    <text evidence="2 7">Belongs to the battenin family.</text>
</comment>
<dbReference type="Pfam" id="PF02487">
    <property type="entry name" value="CLN3"/>
    <property type="match status" value="1"/>
</dbReference>
<dbReference type="GO" id="GO:0007040">
    <property type="term" value="P:lysosome organization"/>
    <property type="evidence" value="ECO:0007669"/>
    <property type="project" value="TreeGrafter"/>
</dbReference>
<feature type="transmembrane region" description="Helical" evidence="7">
    <location>
        <begin position="407"/>
        <end position="434"/>
    </location>
</feature>
<gene>
    <name evidence="9" type="ORF">GBAR_LOCUS5934</name>
</gene>
<dbReference type="PIRSF" id="PIRSF015974">
    <property type="entry name" value="CLN3_BTN1"/>
    <property type="match status" value="1"/>
</dbReference>
<dbReference type="PANTHER" id="PTHR10981">
    <property type="entry name" value="BATTENIN"/>
    <property type="match status" value="1"/>
</dbReference>
<feature type="transmembrane region" description="Helical" evidence="7">
    <location>
        <begin position="338"/>
        <end position="357"/>
    </location>
</feature>
<dbReference type="GO" id="GO:0005765">
    <property type="term" value="C:lysosomal membrane"/>
    <property type="evidence" value="ECO:0007669"/>
    <property type="project" value="UniProtKB-SubCell"/>
</dbReference>
<accession>A0AA35W625</accession>
<feature type="transmembrane region" description="Helical" evidence="7">
    <location>
        <begin position="378"/>
        <end position="401"/>
    </location>
</feature>
<keyword evidence="7" id="KW-0458">Lysosome</keyword>
<evidence type="ECO:0000256" key="7">
    <source>
        <dbReference type="RuleBase" id="RU361113"/>
    </source>
</evidence>
<evidence type="ECO:0000313" key="10">
    <source>
        <dbReference type="Proteomes" id="UP001174909"/>
    </source>
</evidence>
<proteinExistence type="inferred from homology"/>
<dbReference type="AlphaFoldDB" id="A0AA35W625"/>
<evidence type="ECO:0000256" key="5">
    <source>
        <dbReference type="ARBA" id="ARBA00022989"/>
    </source>
</evidence>
<dbReference type="InterPro" id="IPR018460">
    <property type="entry name" value="Battenin_disease_Cln3_subgr"/>
</dbReference>
<evidence type="ECO:0000256" key="8">
    <source>
        <dbReference type="SAM" id="MobiDB-lite"/>
    </source>
</evidence>
<comment type="subcellular location">
    <subcellularLocation>
        <location evidence="1">Endomembrane system</location>
        <topology evidence="1">Multi-pass membrane protein</topology>
    </subcellularLocation>
    <subcellularLocation>
        <location evidence="7">Lysosome membrane</location>
        <topology evidence="7">Multi-pass membrane protein</topology>
    </subcellularLocation>
</comment>
<dbReference type="Proteomes" id="UP001174909">
    <property type="component" value="Unassembled WGS sequence"/>
</dbReference>
<dbReference type="InterPro" id="IPR003492">
    <property type="entry name" value="Battenin_disease_Cln3"/>
</dbReference>
<evidence type="ECO:0000256" key="4">
    <source>
        <dbReference type="ARBA" id="ARBA00022692"/>
    </source>
</evidence>
<keyword evidence="5 7" id="KW-1133">Transmembrane helix</keyword>
<protein>
    <recommendedName>
        <fullName evidence="7">Battenin</fullName>
    </recommendedName>
</protein>
<name>A0AA35W625_GEOBA</name>
<evidence type="ECO:0000313" key="9">
    <source>
        <dbReference type="EMBL" id="CAI8008679.1"/>
    </source>
</evidence>
<reference evidence="9" key="1">
    <citation type="submission" date="2023-03" db="EMBL/GenBank/DDBJ databases">
        <authorList>
            <person name="Steffen K."/>
            <person name="Cardenas P."/>
        </authorList>
    </citation>
    <scope>NUCLEOTIDE SEQUENCE</scope>
</reference>
<dbReference type="InterPro" id="IPR036259">
    <property type="entry name" value="MFS_trans_sf"/>
</dbReference>